<dbReference type="OrthoDB" id="428703at2759"/>
<dbReference type="Proteomes" id="UP000626109">
    <property type="component" value="Unassembled WGS sequence"/>
</dbReference>
<evidence type="ECO:0000256" key="1">
    <source>
        <dbReference type="SAM" id="MobiDB-lite"/>
    </source>
</evidence>
<feature type="region of interest" description="Disordered" evidence="1">
    <location>
        <begin position="121"/>
        <end position="151"/>
    </location>
</feature>
<dbReference type="AlphaFoldDB" id="A0A813GLJ0"/>
<keyword evidence="4" id="KW-1185">Reference proteome</keyword>
<feature type="compositionally biased region" description="Basic and acidic residues" evidence="1">
    <location>
        <begin position="142"/>
        <end position="151"/>
    </location>
</feature>
<comment type="caution">
    <text evidence="2">The sequence shown here is derived from an EMBL/GenBank/DDBJ whole genome shotgun (WGS) entry which is preliminary data.</text>
</comment>
<name>A0A813GLJ0_POLGL</name>
<reference evidence="2" key="1">
    <citation type="submission" date="2021-02" db="EMBL/GenBank/DDBJ databases">
        <authorList>
            <person name="Dougan E. K."/>
            <person name="Rhodes N."/>
            <person name="Thang M."/>
            <person name="Chan C."/>
        </authorList>
    </citation>
    <scope>NUCLEOTIDE SEQUENCE</scope>
</reference>
<organism evidence="2 4">
    <name type="scientific">Polarella glacialis</name>
    <name type="common">Dinoflagellate</name>
    <dbReference type="NCBI Taxonomy" id="89957"/>
    <lineage>
        <taxon>Eukaryota</taxon>
        <taxon>Sar</taxon>
        <taxon>Alveolata</taxon>
        <taxon>Dinophyceae</taxon>
        <taxon>Suessiales</taxon>
        <taxon>Suessiaceae</taxon>
        <taxon>Polarella</taxon>
    </lineage>
</organism>
<sequence>MAMIASALRLGPLRSRARDLLEPSAIPNPKKPNDAVRQLHMIRRLAKQNGTLQRVFRTQRREFPTDTRKTDLHNQVYFRKWHHLKYCTQMIQYSDRNGLRLRDDVESESACAQKPWAENLKTPFQGSGRLREDELGDANKGGLDRDSVDRAGTWRENRAVDKGFSREQLLKLARS</sequence>
<accession>A0A813GLJ0</accession>
<gene>
    <name evidence="2" type="ORF">PGLA1383_LOCUS44613</name>
    <name evidence="3" type="ORF">PGLA2088_LOCUS42504</name>
</gene>
<dbReference type="Proteomes" id="UP000654075">
    <property type="component" value="Unassembled WGS sequence"/>
</dbReference>
<proteinExistence type="predicted"/>
<dbReference type="EMBL" id="CAJNNV010029283">
    <property type="protein sequence ID" value="CAE8627898.1"/>
    <property type="molecule type" value="Genomic_DNA"/>
</dbReference>
<evidence type="ECO:0000313" key="4">
    <source>
        <dbReference type="Proteomes" id="UP000654075"/>
    </source>
</evidence>
<evidence type="ECO:0000313" key="2">
    <source>
        <dbReference type="EMBL" id="CAE8627898.1"/>
    </source>
</evidence>
<evidence type="ECO:0000313" key="3">
    <source>
        <dbReference type="EMBL" id="CAE8722407.1"/>
    </source>
</evidence>
<protein>
    <submittedName>
        <fullName evidence="2">Uncharacterized protein</fullName>
    </submittedName>
</protein>
<dbReference type="EMBL" id="CAJNNW010034349">
    <property type="protein sequence ID" value="CAE8722407.1"/>
    <property type="molecule type" value="Genomic_DNA"/>
</dbReference>